<evidence type="ECO:0000256" key="1">
    <source>
        <dbReference type="SAM" id="MobiDB-lite"/>
    </source>
</evidence>
<dbReference type="InterPro" id="IPR051647">
    <property type="entry name" value="Mediator_comp_sub12"/>
</dbReference>
<protein>
    <submittedName>
        <fullName evidence="2">Uncharacterized protein</fullName>
    </submittedName>
</protein>
<dbReference type="Proteomes" id="UP000256970">
    <property type="component" value="Unassembled WGS sequence"/>
</dbReference>
<dbReference type="PANTHER" id="PTHR46007">
    <property type="entry name" value="MEDIATOR OF RNA POLYMERASE II TRANSCRIPTION SUBUNIT 12"/>
    <property type="match status" value="1"/>
</dbReference>
<dbReference type="SUPFAM" id="SSF48371">
    <property type="entry name" value="ARM repeat"/>
    <property type="match status" value="1"/>
</dbReference>
<dbReference type="GO" id="GO:0016592">
    <property type="term" value="C:mediator complex"/>
    <property type="evidence" value="ECO:0007669"/>
    <property type="project" value="TreeGrafter"/>
</dbReference>
<accession>A0A383WI32</accession>
<name>A0A383WI32_TETOB</name>
<organism evidence="2 3">
    <name type="scientific">Tetradesmus obliquus</name>
    <name type="common">Green alga</name>
    <name type="synonym">Acutodesmus obliquus</name>
    <dbReference type="NCBI Taxonomy" id="3088"/>
    <lineage>
        <taxon>Eukaryota</taxon>
        <taxon>Viridiplantae</taxon>
        <taxon>Chlorophyta</taxon>
        <taxon>core chlorophytes</taxon>
        <taxon>Chlorophyceae</taxon>
        <taxon>CS clade</taxon>
        <taxon>Sphaeropleales</taxon>
        <taxon>Scenedesmaceae</taxon>
        <taxon>Tetradesmus</taxon>
    </lineage>
</organism>
<feature type="region of interest" description="Disordered" evidence="1">
    <location>
        <begin position="627"/>
        <end position="703"/>
    </location>
</feature>
<feature type="compositionally biased region" description="Low complexity" evidence="1">
    <location>
        <begin position="665"/>
        <end position="674"/>
    </location>
</feature>
<proteinExistence type="predicted"/>
<dbReference type="InterPro" id="IPR016024">
    <property type="entry name" value="ARM-type_fold"/>
</dbReference>
<keyword evidence="3" id="KW-1185">Reference proteome</keyword>
<feature type="compositionally biased region" description="Low complexity" evidence="1">
    <location>
        <begin position="686"/>
        <end position="701"/>
    </location>
</feature>
<feature type="compositionally biased region" description="Low complexity" evidence="1">
    <location>
        <begin position="627"/>
        <end position="648"/>
    </location>
</feature>
<dbReference type="GO" id="GO:0045944">
    <property type="term" value="P:positive regulation of transcription by RNA polymerase II"/>
    <property type="evidence" value="ECO:0007669"/>
    <property type="project" value="TreeGrafter"/>
</dbReference>
<gene>
    <name evidence="2" type="ORF">BQ4739_LOCUS17239</name>
</gene>
<dbReference type="PANTHER" id="PTHR46007:SF8">
    <property type="entry name" value="C2H2-TYPE DOMAIN-CONTAINING PROTEIN"/>
    <property type="match status" value="1"/>
</dbReference>
<dbReference type="EMBL" id="FNXT01001268">
    <property type="protein sequence ID" value="SZX76872.1"/>
    <property type="molecule type" value="Genomic_DNA"/>
</dbReference>
<sequence length="1981" mass="203049">MSFVLHGLHEQQQHANYLVYNFEDGRTMCLACFLHSLSDPGQLDSKKQFAVREFMAMFDPEGPEGARLLHVLLSQHAALLVAGLLSAFNSTQDLGVSMALQDAAVMMASCAPNYLPELFTERIMQQLLHLPWPPSAAALSCEQSTAAAAVAAGAGAATLQSAAAVASCLALLQQLVASHASAGAMLASALHSCPELAAEMAAGLNCGLELIVVPLLHTFSFVAANSSSPVALQAAAAGSQAAPACLSPSLVQQLFCGLLQLLPDLAAGQLQQLAMQLLLRLAETGCAVESASHMPTAAAAPLSSQQPLLLHSTTHSQQQYSQQQQQQQPDLASSLMAALKPVLLADDTQLQLSGCQLLVAVAARAPAALLQQLMQQDCCEHLFEVLRGTLSSCSTQASLAAAALDRRRNTRGGPDSSMGPGAAAAAAHSMAAAGAFEAAAEGLQAAAVSALRCLASQGPAFMQHFHFGLDTLTELLQHCSASCNTPVLAATLLLLEGPTDPANPSSLLVPLASMVRLAAAAVAVLPDAAQAGQQQQQQQQGMELQPGPELQAAYEAACSLLTNITLKWASSSSSNWAALQPHILAGVHRALAAHSLLSSRSLAEGFLVAACRLAAAAAQLLTGMLEAGSSSGNASGSQEQQQQQQWAGGKTGGGSHGKGGKKKQAAQAKAAAAAVEDKPFAKRRQQQQQRAQGSAASQGTAGATGAGAGAATVAAVDDMLTVMEAFLQHVLPAAQRVLPAAAEEAAAAQQGLPAGQQQQQQQQLGVFCGLLHSVQQLLLALLMSGSSSAELSSFLAPFARQLLGPGCRWASSTWGIMEAVPLPPAAVGEAWQLLLAAALALEGQAFMPGSAPPNIPALAAALSSKASSRIALLELLCSAAAHPPSATHAAAPQQHQRGSAAAAAAATADIRSFCGVSELHKAALCIVAAVLRCGDACWVWQDVLTALDAAVGTAGPGILSQPDLLLQIVLLYCQTEQQLAADLSQQAVQLDTILLVDVPQQQQQQQVSAASGSSHGRAVALAAVAAQLPLPSCILHALEKCGRSMPAGLQPDHTTAQWVVAHAAQLPGTARLLLQRWLAALLPASSSNSEAAGSGGAAAGGPQLQQGASAAAAADAEQQREEGCAALVGLLLKFPGALQLAVQLARGCIEAKQQQQQQQQQQQLAGWLCILTAAVRSLGTGSSTGSSSSSNGSCADWDYLSYLSMQGTGCEALMASSSSVRLQQLLLGPAGLLDLCKRSLLAAAASAGSSCGSSMVVWACSSCLVAAVDAVTAAAAAEDGAGEAVGVRLQLEQQLLQYGIQQLHMTATCVVQLPAGHPLLPQLQLAAANAANALLHAALMQQQDSSLLQLLVESHELNQLMVQLAAAALGGSSSSSNASLQQLPAATQHDSKVIQLVCTVSKQLGMNSGSSSNVLDEGDGYGSSTLGARFGVVSPECQLAAALLWHQHQQLLSLAGWLPGQSVSGQVGYGSSSSSHRVLPVERASYSLHMQAAARTNAANGGDSDGEGGQEAAVYGLSAVQLLVLSQGCGGGLLQLLLLDSVRLLLLQRTAESRANSSNQPQQRWCWKELLAVLQNAAAGAGSSSNSLQAEAAVGCLAALYAAAAADLHAVAPAAAIEAAEGEDDEDHSTAAAAAVAAAVAGSPAYAVASSAWNKQLLQDLLQRLCQRAVALRAAAQQAQQAQQAAAGGGCSQPAGMCSWLLDADCQQQCQAWCCDAQLLLSYLQLVHAAGPAKAADAAAASSSSVAVCDVQAKLQQLIEPVLEQQQLVQCLCWAAARSSCVDECVINSHGPGGSCYGLEGAAQQQLWQQQEEQRTIGYTQQQQQQQQPVMPAAAAAAACLLQLSLSGLSLQLLAALLHAGCFGRQLPWLQQQLQQQMWAVSQQQQQQQQATCVQIAAAGGTSAAAAAAQSALLAAGGLQAISAVEVVDGLAVGLLRPCVVQLLLMAADGAGYAGSSCQELLGVVADMSKQQQQQQQQQHE</sequence>
<reference evidence="2 3" key="1">
    <citation type="submission" date="2016-10" db="EMBL/GenBank/DDBJ databases">
        <authorList>
            <person name="Cai Z."/>
        </authorList>
    </citation>
    <scope>NUCLEOTIDE SEQUENCE [LARGE SCALE GENOMIC DNA]</scope>
</reference>
<evidence type="ECO:0000313" key="2">
    <source>
        <dbReference type="EMBL" id="SZX76872.1"/>
    </source>
</evidence>
<evidence type="ECO:0000313" key="3">
    <source>
        <dbReference type="Proteomes" id="UP000256970"/>
    </source>
</evidence>
<dbReference type="GO" id="GO:0003713">
    <property type="term" value="F:transcription coactivator activity"/>
    <property type="evidence" value="ECO:0007669"/>
    <property type="project" value="TreeGrafter"/>
</dbReference>